<sequence>MFLSHSALTTIRESRLVFVHNGGLKFLVEAAKVGNFASRERERESLSRYWIDWCHQTGKLLAGNALGIIAAQTEYIRPVNEAGSIPLYVELLSGGHPMGKDIAEDVFCILAVAEGTLSVIRDSGVSPLLVALVRDGSLEFREMISGAISQLCYNDREAFSQLCYNENDHRDVQEHEHFKDREAISQLCYNENDLRDVQEH</sequence>
<organism evidence="1 2">
    <name type="scientific">Brassica cretica</name>
    <name type="common">Mustard</name>
    <dbReference type="NCBI Taxonomy" id="69181"/>
    <lineage>
        <taxon>Eukaryota</taxon>
        <taxon>Viridiplantae</taxon>
        <taxon>Streptophyta</taxon>
        <taxon>Embryophyta</taxon>
        <taxon>Tracheophyta</taxon>
        <taxon>Spermatophyta</taxon>
        <taxon>Magnoliopsida</taxon>
        <taxon>eudicotyledons</taxon>
        <taxon>Gunneridae</taxon>
        <taxon>Pentapetalae</taxon>
        <taxon>rosids</taxon>
        <taxon>malvids</taxon>
        <taxon>Brassicales</taxon>
        <taxon>Brassicaceae</taxon>
        <taxon>Brassiceae</taxon>
        <taxon>Brassica</taxon>
    </lineage>
</organism>
<dbReference type="AlphaFoldDB" id="A0A8S9QWS7"/>
<dbReference type="SUPFAM" id="SSF48371">
    <property type="entry name" value="ARM repeat"/>
    <property type="match status" value="1"/>
</dbReference>
<dbReference type="InterPro" id="IPR011989">
    <property type="entry name" value="ARM-like"/>
</dbReference>
<dbReference type="Proteomes" id="UP000712600">
    <property type="component" value="Unassembled WGS sequence"/>
</dbReference>
<dbReference type="InterPro" id="IPR016024">
    <property type="entry name" value="ARM-type_fold"/>
</dbReference>
<proteinExistence type="predicted"/>
<evidence type="ECO:0000313" key="1">
    <source>
        <dbReference type="EMBL" id="KAF3557454.1"/>
    </source>
</evidence>
<dbReference type="EMBL" id="QGKX02000996">
    <property type="protein sequence ID" value="KAF3557454.1"/>
    <property type="molecule type" value="Genomic_DNA"/>
</dbReference>
<comment type="caution">
    <text evidence="1">The sequence shown here is derived from an EMBL/GenBank/DDBJ whole genome shotgun (WGS) entry which is preliminary data.</text>
</comment>
<dbReference type="Gene3D" id="1.25.10.10">
    <property type="entry name" value="Leucine-rich Repeat Variant"/>
    <property type="match status" value="1"/>
</dbReference>
<evidence type="ECO:0000313" key="2">
    <source>
        <dbReference type="Proteomes" id="UP000712600"/>
    </source>
</evidence>
<accession>A0A8S9QWS7</accession>
<reference evidence="1" key="1">
    <citation type="submission" date="2019-12" db="EMBL/GenBank/DDBJ databases">
        <title>Genome sequencing and annotation of Brassica cretica.</title>
        <authorList>
            <person name="Studholme D.J."/>
            <person name="Sarris P."/>
        </authorList>
    </citation>
    <scope>NUCLEOTIDE SEQUENCE</scope>
    <source>
        <strain evidence="1">PFS-109/04</strain>
        <tissue evidence="1">Leaf</tissue>
    </source>
</reference>
<gene>
    <name evidence="1" type="ORF">F2Q69_00010907</name>
</gene>
<name>A0A8S9QWS7_BRACR</name>
<protein>
    <submittedName>
        <fullName evidence="1">Uncharacterized protein</fullName>
    </submittedName>
</protein>